<organism evidence="2 3">
    <name type="scientific">Seminavis robusta</name>
    <dbReference type="NCBI Taxonomy" id="568900"/>
    <lineage>
        <taxon>Eukaryota</taxon>
        <taxon>Sar</taxon>
        <taxon>Stramenopiles</taxon>
        <taxon>Ochrophyta</taxon>
        <taxon>Bacillariophyta</taxon>
        <taxon>Bacillariophyceae</taxon>
        <taxon>Bacillariophycidae</taxon>
        <taxon>Naviculales</taxon>
        <taxon>Naviculaceae</taxon>
        <taxon>Seminavis</taxon>
    </lineage>
</organism>
<reference evidence="2" key="1">
    <citation type="submission" date="2020-06" db="EMBL/GenBank/DDBJ databases">
        <authorList>
            <consortium name="Plant Systems Biology data submission"/>
        </authorList>
    </citation>
    <scope>NUCLEOTIDE SEQUENCE</scope>
    <source>
        <strain evidence="2">D6</strain>
    </source>
</reference>
<feature type="region of interest" description="Disordered" evidence="1">
    <location>
        <begin position="1"/>
        <end position="62"/>
    </location>
</feature>
<evidence type="ECO:0000313" key="2">
    <source>
        <dbReference type="EMBL" id="CAB9504453.1"/>
    </source>
</evidence>
<feature type="compositionally biased region" description="Low complexity" evidence="1">
    <location>
        <begin position="41"/>
        <end position="62"/>
    </location>
</feature>
<dbReference type="AlphaFoldDB" id="A0A9N8DK30"/>
<sequence length="391" mass="43479">MQRLPWSSQNITITSNSNDTERRQGTPSLLLVDDNQTKQHPSSTTSPSSSSSSSSSSPAEEPMMSAEEFRSLIYYNFSCPFEWSKYSCVHQGQTEKAAASRELLVEHRHLFHELFFAHSSPFTILPPNTRITLTGDSIVRQVFIGMACFLTTFANTIIQHAHAQWHPTWPCHGTQHCVHGGVHSGFPVASMLFKNGAELHFVPHHGCTRPQDQEPDMYARMYQELTTTNNISFSPKVGSALPTRLGPFLSSSKDIVVSNIGLHFPPDQAKATAQLLANWTAQPFAPQLWYVATPTQHFHTSNGQFVPGQKDDHGCRDAVPKNPRLEMERKVLLGNTNIPLFLEFEDLEWGWFHVGNGDCSHYCQPGVPDLVALRLLRALAGLAGETVSDSS</sequence>
<dbReference type="Proteomes" id="UP001153069">
    <property type="component" value="Unassembled WGS sequence"/>
</dbReference>
<dbReference type="OrthoDB" id="1103175at2759"/>
<accession>A0A9N8DK30</accession>
<evidence type="ECO:0000313" key="3">
    <source>
        <dbReference type="Proteomes" id="UP001153069"/>
    </source>
</evidence>
<feature type="compositionally biased region" description="Low complexity" evidence="1">
    <location>
        <begin position="7"/>
        <end position="18"/>
    </location>
</feature>
<protein>
    <submittedName>
        <fullName evidence="2">Uncharacterized protein</fullName>
    </submittedName>
</protein>
<keyword evidence="3" id="KW-1185">Reference proteome</keyword>
<comment type="caution">
    <text evidence="2">The sequence shown here is derived from an EMBL/GenBank/DDBJ whole genome shotgun (WGS) entry which is preliminary data.</text>
</comment>
<name>A0A9N8DK30_9STRA</name>
<evidence type="ECO:0000256" key="1">
    <source>
        <dbReference type="SAM" id="MobiDB-lite"/>
    </source>
</evidence>
<gene>
    <name evidence="2" type="ORF">SEMRO_197_G083910.1</name>
</gene>
<proteinExistence type="predicted"/>
<dbReference type="EMBL" id="CAICTM010000196">
    <property type="protein sequence ID" value="CAB9504453.1"/>
    <property type="molecule type" value="Genomic_DNA"/>
</dbReference>